<gene>
    <name evidence="1" type="ORF">DI549_18425</name>
</gene>
<accession>A0A2W5SBB0</accession>
<dbReference type="Proteomes" id="UP000248887">
    <property type="component" value="Unassembled WGS sequence"/>
</dbReference>
<dbReference type="Gene3D" id="1.10.260.40">
    <property type="entry name" value="lambda repressor-like DNA-binding domains"/>
    <property type="match status" value="1"/>
</dbReference>
<dbReference type="GO" id="GO:0003677">
    <property type="term" value="F:DNA binding"/>
    <property type="evidence" value="ECO:0007669"/>
    <property type="project" value="InterPro"/>
</dbReference>
<evidence type="ECO:0000313" key="1">
    <source>
        <dbReference type="EMBL" id="PZQ80027.1"/>
    </source>
</evidence>
<protein>
    <submittedName>
        <fullName evidence="1">Uncharacterized protein</fullName>
    </submittedName>
</protein>
<organism evidence="1 2">
    <name type="scientific">Ancylobacter novellus</name>
    <name type="common">Thiobacillus novellus</name>
    <dbReference type="NCBI Taxonomy" id="921"/>
    <lineage>
        <taxon>Bacteria</taxon>
        <taxon>Pseudomonadati</taxon>
        <taxon>Pseudomonadota</taxon>
        <taxon>Alphaproteobacteria</taxon>
        <taxon>Hyphomicrobiales</taxon>
        <taxon>Xanthobacteraceae</taxon>
        <taxon>Ancylobacter</taxon>
    </lineage>
</organism>
<reference evidence="1 2" key="1">
    <citation type="submission" date="2017-08" db="EMBL/GenBank/DDBJ databases">
        <title>Infants hospitalized years apart are colonized by the same room-sourced microbial strains.</title>
        <authorList>
            <person name="Brooks B."/>
            <person name="Olm M.R."/>
            <person name="Firek B.A."/>
            <person name="Baker R."/>
            <person name="Thomas B.C."/>
            <person name="Morowitz M.J."/>
            <person name="Banfield J.F."/>
        </authorList>
    </citation>
    <scope>NUCLEOTIDE SEQUENCE [LARGE SCALE GENOMIC DNA]</scope>
    <source>
        <strain evidence="1">S2_005_001_R2_27</strain>
    </source>
</reference>
<comment type="caution">
    <text evidence="1">The sequence shown here is derived from an EMBL/GenBank/DDBJ whole genome shotgun (WGS) entry which is preliminary data.</text>
</comment>
<dbReference type="AlphaFoldDB" id="A0A2W5SBB0"/>
<proteinExistence type="predicted"/>
<sequence>MTADELKTALAKLDLTPGALAKILGADNRTVRRWVTGGKPIPDTVATQVAEMVKAGGLPAGVVERRPKEVEAVSRFLWARRKGEPEWTVAEHDVVRDQFFLPGRVDRYHADELEFGPEIEPPK</sequence>
<evidence type="ECO:0000313" key="2">
    <source>
        <dbReference type="Proteomes" id="UP000248887"/>
    </source>
</evidence>
<dbReference type="InterPro" id="IPR010982">
    <property type="entry name" value="Lambda_DNA-bd_dom_sf"/>
</dbReference>
<name>A0A2W5SBB0_ANCNO</name>
<dbReference type="EMBL" id="QFQD01000074">
    <property type="protein sequence ID" value="PZQ80027.1"/>
    <property type="molecule type" value="Genomic_DNA"/>
</dbReference>